<dbReference type="Proteomes" id="UP001501310">
    <property type="component" value="Unassembled WGS sequence"/>
</dbReference>
<protein>
    <recommendedName>
        <fullName evidence="2">PRC-barrel domain-containing protein</fullName>
    </recommendedName>
</protein>
<evidence type="ECO:0000313" key="3">
    <source>
        <dbReference type="EMBL" id="GAA4010954.1"/>
    </source>
</evidence>
<dbReference type="EMBL" id="BAAAZD010000002">
    <property type="protein sequence ID" value="GAA4010954.1"/>
    <property type="molecule type" value="Genomic_DNA"/>
</dbReference>
<accession>A0ABP7SFM1</accession>
<dbReference type="PANTHER" id="PTHR36505">
    <property type="entry name" value="BLR1072 PROTEIN"/>
    <property type="match status" value="1"/>
</dbReference>
<feature type="domain" description="PRC-barrel" evidence="2">
    <location>
        <begin position="85"/>
        <end position="161"/>
    </location>
</feature>
<dbReference type="InterPro" id="IPR011033">
    <property type="entry name" value="PRC_barrel-like_sf"/>
</dbReference>
<evidence type="ECO:0000256" key="1">
    <source>
        <dbReference type="SAM" id="MobiDB-lite"/>
    </source>
</evidence>
<dbReference type="SUPFAM" id="SSF50346">
    <property type="entry name" value="PRC-barrel domain"/>
    <property type="match status" value="1"/>
</dbReference>
<evidence type="ECO:0000313" key="4">
    <source>
        <dbReference type="Proteomes" id="UP001501310"/>
    </source>
</evidence>
<organism evidence="3 4">
    <name type="scientific">Sphingomonas humi</name>
    <dbReference type="NCBI Taxonomy" id="335630"/>
    <lineage>
        <taxon>Bacteria</taxon>
        <taxon>Pseudomonadati</taxon>
        <taxon>Pseudomonadota</taxon>
        <taxon>Alphaproteobacteria</taxon>
        <taxon>Sphingomonadales</taxon>
        <taxon>Sphingomonadaceae</taxon>
        <taxon>Sphingomonas</taxon>
    </lineage>
</organism>
<gene>
    <name evidence="3" type="ORF">GCM10022211_26980</name>
</gene>
<sequence>MAYDHFRDDDDRRERLTDRDRDLDFDRDRPRGRGRGFFRDGTDDRGTARYEDDTRQRDYQRPQPVQRDDHRARRGIPYDETSELISSSKVEGTPVYGRDDQRLGTVKALMIDKVRGEVRYAVLSHATGFLGLDEEVVPVRWDELRYDERRQGYRVDFTSDDVAYTLENRRRSRLEGRDLDREGRPRR</sequence>
<keyword evidence="4" id="KW-1185">Reference proteome</keyword>
<name>A0ABP7SFM1_9SPHN</name>
<feature type="compositionally biased region" description="Basic and acidic residues" evidence="1">
    <location>
        <begin position="1"/>
        <end position="71"/>
    </location>
</feature>
<dbReference type="Pfam" id="PF05239">
    <property type="entry name" value="PRC"/>
    <property type="match status" value="1"/>
</dbReference>
<proteinExistence type="predicted"/>
<dbReference type="RefSeq" id="WP_344711281.1">
    <property type="nucleotide sequence ID" value="NZ_BAAAZD010000002.1"/>
</dbReference>
<feature type="region of interest" description="Disordered" evidence="1">
    <location>
        <begin position="1"/>
        <end position="96"/>
    </location>
</feature>
<dbReference type="PANTHER" id="PTHR36505:SF1">
    <property type="entry name" value="BLR1072 PROTEIN"/>
    <property type="match status" value="1"/>
</dbReference>
<dbReference type="Gene3D" id="2.30.30.240">
    <property type="entry name" value="PRC-barrel domain"/>
    <property type="match status" value="1"/>
</dbReference>
<reference evidence="4" key="1">
    <citation type="journal article" date="2019" name="Int. J. Syst. Evol. Microbiol.">
        <title>The Global Catalogue of Microorganisms (GCM) 10K type strain sequencing project: providing services to taxonomists for standard genome sequencing and annotation.</title>
        <authorList>
            <consortium name="The Broad Institute Genomics Platform"/>
            <consortium name="The Broad Institute Genome Sequencing Center for Infectious Disease"/>
            <person name="Wu L."/>
            <person name="Ma J."/>
        </authorList>
    </citation>
    <scope>NUCLEOTIDE SEQUENCE [LARGE SCALE GENOMIC DNA]</scope>
    <source>
        <strain evidence="4">JCM 16603</strain>
    </source>
</reference>
<dbReference type="InterPro" id="IPR027275">
    <property type="entry name" value="PRC-brl_dom"/>
</dbReference>
<evidence type="ECO:0000259" key="2">
    <source>
        <dbReference type="Pfam" id="PF05239"/>
    </source>
</evidence>
<comment type="caution">
    <text evidence="3">The sequence shown here is derived from an EMBL/GenBank/DDBJ whole genome shotgun (WGS) entry which is preliminary data.</text>
</comment>